<dbReference type="Proteomes" id="UP001430953">
    <property type="component" value="Unassembled WGS sequence"/>
</dbReference>
<dbReference type="EMBL" id="JADYXP020000016">
    <property type="protein sequence ID" value="KAL0108665.1"/>
    <property type="molecule type" value="Genomic_DNA"/>
</dbReference>
<evidence type="ECO:0000313" key="2">
    <source>
        <dbReference type="Proteomes" id="UP001430953"/>
    </source>
</evidence>
<proteinExistence type="predicted"/>
<evidence type="ECO:0000313" key="1">
    <source>
        <dbReference type="EMBL" id="KAL0108665.1"/>
    </source>
</evidence>
<reference evidence="1 2" key="1">
    <citation type="submission" date="2023-03" db="EMBL/GenBank/DDBJ databases">
        <title>High recombination rates correlate with genetic variation in Cardiocondyla obscurior ants.</title>
        <authorList>
            <person name="Errbii M."/>
        </authorList>
    </citation>
    <scope>NUCLEOTIDE SEQUENCE [LARGE SCALE GENOMIC DNA]</scope>
    <source>
        <strain evidence="1">Alpha-2009</strain>
        <tissue evidence="1">Whole body</tissue>
    </source>
</reference>
<name>A0AAW2F0F5_9HYME</name>
<comment type="caution">
    <text evidence="1">The sequence shown here is derived from an EMBL/GenBank/DDBJ whole genome shotgun (WGS) entry which is preliminary data.</text>
</comment>
<dbReference type="AlphaFoldDB" id="A0AAW2F0F5"/>
<accession>A0AAW2F0F5</accession>
<keyword evidence="2" id="KW-1185">Reference proteome</keyword>
<organism evidence="1 2">
    <name type="scientific">Cardiocondyla obscurior</name>
    <dbReference type="NCBI Taxonomy" id="286306"/>
    <lineage>
        <taxon>Eukaryota</taxon>
        <taxon>Metazoa</taxon>
        <taxon>Ecdysozoa</taxon>
        <taxon>Arthropoda</taxon>
        <taxon>Hexapoda</taxon>
        <taxon>Insecta</taxon>
        <taxon>Pterygota</taxon>
        <taxon>Neoptera</taxon>
        <taxon>Endopterygota</taxon>
        <taxon>Hymenoptera</taxon>
        <taxon>Apocrita</taxon>
        <taxon>Aculeata</taxon>
        <taxon>Formicoidea</taxon>
        <taxon>Formicidae</taxon>
        <taxon>Myrmicinae</taxon>
        <taxon>Cardiocondyla</taxon>
    </lineage>
</organism>
<protein>
    <submittedName>
        <fullName evidence="1">Uncharacterized protein</fullName>
    </submittedName>
</protein>
<gene>
    <name evidence="1" type="ORF">PUN28_015261</name>
</gene>
<sequence length="87" mass="9995">MTELGMAKPKPSPQRCRLETSQSSFSCAKHRLVCNNVQCASLRIIIHRATHHKTQRFVFSATHPEHPRRVQHAKNLLEDITLQHEAC</sequence>